<name>A0ABR0S5A8_9EURO</name>
<keyword evidence="2" id="KW-0812">Transmembrane</keyword>
<comment type="caution">
    <text evidence="3">The sequence shown here is derived from an EMBL/GenBank/DDBJ whole genome shotgun (WGS) entry which is preliminary data.</text>
</comment>
<feature type="compositionally biased region" description="Low complexity" evidence="1">
    <location>
        <begin position="296"/>
        <end position="311"/>
    </location>
</feature>
<reference evidence="3 4" key="1">
    <citation type="journal article" date="2023" name="Res Sq">
        <title>Genomic and morphological characterization of Knufia obscura isolated from the Mars 2020 spacecraft assembly facility.</title>
        <authorList>
            <person name="Chander A.M."/>
            <person name="Teixeira M.M."/>
            <person name="Singh N.K."/>
            <person name="Williams M.P."/>
            <person name="Parker C.W."/>
            <person name="Leo P."/>
            <person name="Stajich J.E."/>
            <person name="Torok T."/>
            <person name="Tighe S."/>
            <person name="Mason C.E."/>
            <person name="Venkateswaran K."/>
        </authorList>
    </citation>
    <scope>NUCLEOTIDE SEQUENCE [LARGE SCALE GENOMIC DNA]</scope>
    <source>
        <strain evidence="3 4">CCFEE 5817</strain>
    </source>
</reference>
<keyword evidence="2" id="KW-0472">Membrane</keyword>
<feature type="region of interest" description="Disordered" evidence="1">
    <location>
        <begin position="283"/>
        <end position="315"/>
    </location>
</feature>
<dbReference type="GeneID" id="89995146"/>
<accession>A0ABR0S5A8</accession>
<evidence type="ECO:0000313" key="4">
    <source>
        <dbReference type="Proteomes" id="UP001334248"/>
    </source>
</evidence>
<proteinExistence type="predicted"/>
<gene>
    <name evidence="3" type="ORF">PMZ80_001697</name>
</gene>
<dbReference type="Proteomes" id="UP001334248">
    <property type="component" value="Unassembled WGS sequence"/>
</dbReference>
<dbReference type="EMBL" id="JAVHJV010000001">
    <property type="protein sequence ID" value="KAK5947544.1"/>
    <property type="molecule type" value="Genomic_DNA"/>
</dbReference>
<sequence length="373" mass="42537">MADEVLRGLQRLVLQERDRETEQSQSVQQTGPAILAPKPVRPTGRPTIIADEADAVHEMEVDDLVDNLQSQMNLTEPGTNTPDSTPTSNPTPEAIFPAWSSPWYFPHDADNLLNFVPTNYIPGRVSSKDTLPRYVVTWFSRTLLDREVSYREIIEHFESVLSSQLSWRAILDIGKYIIEVAYDHFNYPWANFVSHEERFEYRGPSDSQNEFDARVNISKVKKQVWDCVLQAARFQYWAEVSDQGEYMSVLSDEETAGVFTPYEEDEAVLAQYRARHFSHQSTLRTVQNEKATQQTSSHPSQPKQNPSNPSSDTKATLVNFKDLGATRTVKIVVIIALCIMGTAETIFWAQVLWRKFFGGGEQKEEIERAVEVK</sequence>
<protein>
    <submittedName>
        <fullName evidence="3">Uncharacterized protein</fullName>
    </submittedName>
</protein>
<keyword evidence="4" id="KW-1185">Reference proteome</keyword>
<organism evidence="3 4">
    <name type="scientific">Knufia obscura</name>
    <dbReference type="NCBI Taxonomy" id="1635080"/>
    <lineage>
        <taxon>Eukaryota</taxon>
        <taxon>Fungi</taxon>
        <taxon>Dikarya</taxon>
        <taxon>Ascomycota</taxon>
        <taxon>Pezizomycotina</taxon>
        <taxon>Eurotiomycetes</taxon>
        <taxon>Chaetothyriomycetidae</taxon>
        <taxon>Chaetothyriales</taxon>
        <taxon>Trichomeriaceae</taxon>
        <taxon>Knufia</taxon>
    </lineage>
</organism>
<feature type="transmembrane region" description="Helical" evidence="2">
    <location>
        <begin position="331"/>
        <end position="353"/>
    </location>
</feature>
<evidence type="ECO:0000256" key="2">
    <source>
        <dbReference type="SAM" id="Phobius"/>
    </source>
</evidence>
<evidence type="ECO:0000256" key="1">
    <source>
        <dbReference type="SAM" id="MobiDB-lite"/>
    </source>
</evidence>
<dbReference type="RefSeq" id="XP_064735634.1">
    <property type="nucleotide sequence ID" value="XM_064870137.1"/>
</dbReference>
<feature type="compositionally biased region" description="Polar residues" evidence="1">
    <location>
        <begin position="283"/>
        <end position="295"/>
    </location>
</feature>
<evidence type="ECO:0000313" key="3">
    <source>
        <dbReference type="EMBL" id="KAK5947544.1"/>
    </source>
</evidence>
<keyword evidence="2" id="KW-1133">Transmembrane helix</keyword>
<feature type="region of interest" description="Disordered" evidence="1">
    <location>
        <begin position="16"/>
        <end position="43"/>
    </location>
</feature>